<dbReference type="EMBL" id="CP045908">
    <property type="protein sequence ID" value="QQP33128.1"/>
    <property type="molecule type" value="Genomic_DNA"/>
</dbReference>
<name>A0A7T8JT37_CALRO</name>
<reference evidence="1" key="2">
    <citation type="journal article" name="Sci. Data">
        <title>Chromosome-scale genome assembly of the sea louse Caligus rogercresseyi by SMRT sequencing and Hi-C analysis.</title>
        <authorList>
            <person name="Gallardo-Escarate C."/>
            <person name="Valenzuela-Munoz V."/>
            <person name="Nunez-Acuna G."/>
            <person name="Valenzuela-Miranda D."/>
            <person name="Goncalves A.T."/>
            <person name="Escobar-Sepulveda H."/>
            <person name="Liachko I."/>
            <person name="Nelson B."/>
            <person name="Roberts S."/>
            <person name="Warren W."/>
        </authorList>
    </citation>
    <scope>NUCLEOTIDE SEQUENCE</scope>
    <source>
        <tissue evidence="1">Whole tissue</tissue>
    </source>
</reference>
<organism evidence="1 3">
    <name type="scientific">Caligus rogercresseyi</name>
    <name type="common">Sea louse</name>
    <dbReference type="NCBI Taxonomy" id="217165"/>
    <lineage>
        <taxon>Eukaryota</taxon>
        <taxon>Metazoa</taxon>
        <taxon>Ecdysozoa</taxon>
        <taxon>Arthropoda</taxon>
        <taxon>Crustacea</taxon>
        <taxon>Multicrustacea</taxon>
        <taxon>Hexanauplia</taxon>
        <taxon>Copepoda</taxon>
        <taxon>Siphonostomatoida</taxon>
        <taxon>Caligidae</taxon>
        <taxon>Caligus</taxon>
    </lineage>
</organism>
<protein>
    <recommendedName>
        <fullName evidence="4">Reverse transcriptase domain-containing protein</fullName>
    </recommendedName>
</protein>
<accession>A0A7T8JT37</accession>
<gene>
    <name evidence="2" type="ORF">FKW44_024400</name>
    <name evidence="1" type="ORF">FKW44_024830</name>
</gene>
<dbReference type="Proteomes" id="UP000595437">
    <property type="component" value="Chromosome 20"/>
</dbReference>
<reference evidence="3" key="1">
    <citation type="submission" date="2021-01" db="EMBL/GenBank/DDBJ databases">
        <title>Caligus Genome Assembly.</title>
        <authorList>
            <person name="Gallardo-Escarate C."/>
        </authorList>
    </citation>
    <scope>NUCLEOTIDE SEQUENCE [LARGE SCALE GENOMIC DNA]</scope>
</reference>
<proteinExistence type="predicted"/>
<sequence>MKNASLDNATTKATWKSYGKFECEHRTPCFDHVYSAGLDCSVKVVEDATSDLLTTAALATAHAEQNRGERLSESSGLTSLLPLTPSTSCSFYQSWGSLGLLAYSLSSYITSGYQRVVWNGTESEFLPVEYGVRQGSILGPIIYLVLVADVTSCTGVGNEDNSGYAEDFFLWAVGESGPFWSQGQTPSPDLLGGTGLILNATKTQLMIGDNVKKKDVAVFTMNVGGVKVHQSDEIEFLGVKFDTGFTTAPHNINVAKAAAQRAALISRLAVPFTKRKYLWQLVKGLMIGKIIYAAAAVTIPRLDNECKGPNAAHRAMQVAIMTPPGA</sequence>
<dbReference type="OrthoDB" id="7763192at2759"/>
<dbReference type="EMBL" id="CP045909">
    <property type="protein sequence ID" value="QQP32499.1"/>
    <property type="molecule type" value="Genomic_DNA"/>
</dbReference>
<evidence type="ECO:0008006" key="4">
    <source>
        <dbReference type="Google" id="ProtNLM"/>
    </source>
</evidence>
<evidence type="ECO:0000313" key="1">
    <source>
        <dbReference type="EMBL" id="QQP32499.1"/>
    </source>
</evidence>
<keyword evidence="3" id="KW-1185">Reference proteome</keyword>
<evidence type="ECO:0000313" key="2">
    <source>
        <dbReference type="EMBL" id="QQP33128.1"/>
    </source>
</evidence>
<dbReference type="AlphaFoldDB" id="A0A7T8JT37"/>
<evidence type="ECO:0000313" key="3">
    <source>
        <dbReference type="Proteomes" id="UP000595437"/>
    </source>
</evidence>
<dbReference type="Proteomes" id="UP000595437">
    <property type="component" value="Chromosome 19"/>
</dbReference>